<organism evidence="3 4">
    <name type="scientific">Thermodesulfobacterium geofontis (strain OPF15)</name>
    <dbReference type="NCBI Taxonomy" id="795359"/>
    <lineage>
        <taxon>Bacteria</taxon>
        <taxon>Pseudomonadati</taxon>
        <taxon>Thermodesulfobacteriota</taxon>
        <taxon>Thermodesulfobacteria</taxon>
        <taxon>Thermodesulfobacteriales</taxon>
        <taxon>Thermodesulfobacteriaceae</taxon>
        <taxon>Thermodesulfobacterium</taxon>
    </lineage>
</organism>
<dbReference type="InterPro" id="IPR014721">
    <property type="entry name" value="Ribsml_uS5_D2-typ_fold_subgr"/>
</dbReference>
<dbReference type="SUPFAM" id="SSF54211">
    <property type="entry name" value="Ribosomal protein S5 domain 2-like"/>
    <property type="match status" value="1"/>
</dbReference>
<dbReference type="Proteomes" id="UP000006583">
    <property type="component" value="Chromosome"/>
</dbReference>
<dbReference type="eggNOG" id="COG1067">
    <property type="taxonomic scope" value="Bacteria"/>
</dbReference>
<evidence type="ECO:0000313" key="4">
    <source>
        <dbReference type="Proteomes" id="UP000006583"/>
    </source>
</evidence>
<dbReference type="HOGENOM" id="CLU_561319_0_0_0"/>
<evidence type="ECO:0000313" key="3">
    <source>
        <dbReference type="EMBL" id="AEH23196.1"/>
    </source>
</evidence>
<evidence type="ECO:0000259" key="2">
    <source>
        <dbReference type="Pfam" id="PF18145"/>
    </source>
</evidence>
<dbReference type="KEGG" id="top:TOPB45_1108"/>
<keyword evidence="1" id="KW-0812">Transmembrane</keyword>
<dbReference type="EMBL" id="CP002829">
    <property type="protein sequence ID" value="AEH23196.1"/>
    <property type="molecule type" value="Genomic_DNA"/>
</dbReference>
<keyword evidence="4" id="KW-1185">Reference proteome</keyword>
<proteinExistence type="predicted"/>
<name>F8C645_THEGP</name>
<dbReference type="RefSeq" id="WP_013909894.1">
    <property type="nucleotide sequence ID" value="NC_015682.1"/>
</dbReference>
<feature type="transmembrane region" description="Helical" evidence="1">
    <location>
        <begin position="305"/>
        <end position="327"/>
    </location>
</feature>
<sequence length="490" mass="57347">MSRFPFEEFDENHLLNFLEQGLLDEHIEELLMRWSLFSPKIQFSLINYIRERLKDSFSPKLLVKHLKIKPIEDAEQIVKGKGKHFEIIVVDKDQSDFAKGLVIPDTSKIITNLPELKNSLTIIKKFLNKNFAVFFDSYISGKSFMLPLACALSIERIPEDLRFTGALNIKGDVLEVEHLKEKIEFAKSHGLRLITPLQVKRFNTIKAYLEKDKWDIPFYITTAGYEEFLNFLKDFIGEKTFEEFEIIKGLELFYGLQEDTFYQVTGQLKTEEDWKKVCQDFYTRYYKIVTTLPGNKIFHIGIRGAVALSFALGVLYSHFYPFVFYHYQAKEWETKYHTIPIDEPRYLKERKSQYNYINTLFEHNGEDLAMVLNFGHHEAVADVKSYAFSHLNNPSFLVLEAKEKGNVPIESFSEVAKECASAIQDIRSQFSMKTYHFFFSCPVPIAFMVGLAFGHYVDGWIYNFQKEGSSYQPVLEFKFLRKIREEAVRN</sequence>
<dbReference type="Gene3D" id="3.30.230.10">
    <property type="match status" value="1"/>
</dbReference>
<dbReference type="AlphaFoldDB" id="F8C645"/>
<evidence type="ECO:0000256" key="1">
    <source>
        <dbReference type="SAM" id="Phobius"/>
    </source>
</evidence>
<dbReference type="Pfam" id="PF18145">
    <property type="entry name" value="SAVED"/>
    <property type="match status" value="1"/>
</dbReference>
<feature type="transmembrane region" description="Helical" evidence="1">
    <location>
        <begin position="437"/>
        <end position="457"/>
    </location>
</feature>
<dbReference type="STRING" id="795359.TOPB45_1108"/>
<keyword evidence="1" id="KW-1133">Transmembrane helix</keyword>
<keyword evidence="1" id="KW-0472">Membrane</keyword>
<protein>
    <recommendedName>
        <fullName evidence="2">SMODS-associated and fused to various effectors domain-containing protein</fullName>
    </recommendedName>
</protein>
<feature type="domain" description="SMODS-associated and fused to various effectors" evidence="2">
    <location>
        <begin position="362"/>
        <end position="476"/>
    </location>
</feature>
<dbReference type="OrthoDB" id="10018at2"/>
<dbReference type="InterPro" id="IPR020568">
    <property type="entry name" value="Ribosomal_Su5_D2-typ_SF"/>
</dbReference>
<dbReference type="PATRIC" id="fig|795359.3.peg.1118"/>
<gene>
    <name evidence="3" type="ordered locus">TOPB45_1108</name>
</gene>
<dbReference type="InterPro" id="IPR040836">
    <property type="entry name" value="SAVED"/>
</dbReference>
<dbReference type="NCBIfam" id="NF033611">
    <property type="entry name" value="SAVED"/>
    <property type="match status" value="1"/>
</dbReference>
<reference evidence="3 4" key="1">
    <citation type="journal article" date="2013" name="Genome Announc.">
        <title>Complete genome sequence of the hyperthermophilic sulfate-reducing bacterium Thermodesulfobacterium geofontis OPF15T.</title>
        <authorList>
            <person name="Elkins J.G."/>
            <person name="Hamilton-Brehm S.D."/>
            <person name="Lucas S."/>
            <person name="Han J."/>
            <person name="Lapidus A."/>
            <person name="Cheng J.F."/>
            <person name="Goodwin L.A."/>
            <person name="Pitluck S."/>
            <person name="Peters L."/>
            <person name="Mikhailova N."/>
            <person name="Davenport K.W."/>
            <person name="Detter J.C."/>
            <person name="Han C.S."/>
            <person name="Tapia R."/>
            <person name="Land M.L."/>
            <person name="Hauser L."/>
            <person name="Kyrpides N.C."/>
            <person name="Ivanova N.N."/>
            <person name="Pagani I."/>
            <person name="Bruce D."/>
            <person name="Woyke T."/>
            <person name="Cottingham R.W."/>
        </authorList>
    </citation>
    <scope>NUCLEOTIDE SEQUENCE [LARGE SCALE GENOMIC DNA]</scope>
    <source>
        <strain evidence="3 4">OPF15</strain>
    </source>
</reference>
<accession>F8C645</accession>